<gene>
    <name evidence="1" type="ORF">Prum_057100</name>
</gene>
<organism evidence="1 2">
    <name type="scientific">Phytohabitans rumicis</name>
    <dbReference type="NCBI Taxonomy" id="1076125"/>
    <lineage>
        <taxon>Bacteria</taxon>
        <taxon>Bacillati</taxon>
        <taxon>Actinomycetota</taxon>
        <taxon>Actinomycetes</taxon>
        <taxon>Micromonosporales</taxon>
        <taxon>Micromonosporaceae</taxon>
    </lineage>
</organism>
<name>A0A6V8LAL3_9ACTN</name>
<dbReference type="EMBL" id="BLPG01000001">
    <property type="protein sequence ID" value="GFJ92068.1"/>
    <property type="molecule type" value="Genomic_DNA"/>
</dbReference>
<reference evidence="1 2" key="2">
    <citation type="submission" date="2020-03" db="EMBL/GenBank/DDBJ databases">
        <authorList>
            <person name="Ichikawa N."/>
            <person name="Kimura A."/>
            <person name="Kitahashi Y."/>
            <person name="Uohara A."/>
        </authorList>
    </citation>
    <scope>NUCLEOTIDE SEQUENCE [LARGE SCALE GENOMIC DNA]</scope>
    <source>
        <strain evidence="1 2">NBRC 108638</strain>
    </source>
</reference>
<dbReference type="RefSeq" id="WP_173079021.1">
    <property type="nucleotide sequence ID" value="NZ_BAABJB010000023.1"/>
</dbReference>
<evidence type="ECO:0000313" key="1">
    <source>
        <dbReference type="EMBL" id="GFJ92068.1"/>
    </source>
</evidence>
<evidence type="ECO:0000313" key="2">
    <source>
        <dbReference type="Proteomes" id="UP000482960"/>
    </source>
</evidence>
<accession>A0A6V8LAL3</accession>
<reference evidence="1 2" key="1">
    <citation type="submission" date="2020-03" db="EMBL/GenBank/DDBJ databases">
        <title>Whole genome shotgun sequence of Phytohabitans rumicis NBRC 108638.</title>
        <authorList>
            <person name="Komaki H."/>
            <person name="Tamura T."/>
        </authorList>
    </citation>
    <scope>NUCLEOTIDE SEQUENCE [LARGE SCALE GENOMIC DNA]</scope>
    <source>
        <strain evidence="1 2">NBRC 108638</strain>
    </source>
</reference>
<dbReference type="AlphaFoldDB" id="A0A6V8LAL3"/>
<comment type="caution">
    <text evidence="1">The sequence shown here is derived from an EMBL/GenBank/DDBJ whole genome shotgun (WGS) entry which is preliminary data.</text>
</comment>
<dbReference type="Proteomes" id="UP000482960">
    <property type="component" value="Unassembled WGS sequence"/>
</dbReference>
<sequence length="164" mass="17313">MRYTGICLGHETDREAEHWLHALGLPPGVEACTHLVRTPYPQVAISLALPDGYEPDLPAAGSEAADQVAAAHRERRSGRAVLFAGVEALTGTVTVADMLANSAIDRVIVLGGAPADPAREVVTRDFVRPQWMDGALTLITAPAPAGRLAPFEYPNPTPCCAPTP</sequence>
<protein>
    <submittedName>
        <fullName evidence="1">Uncharacterized protein</fullName>
    </submittedName>
</protein>
<proteinExistence type="predicted"/>
<keyword evidence="2" id="KW-1185">Reference proteome</keyword>